<sequence>CDLCDSSRQEARPDRADRAPQIHFGMIASANHVLSDSQYRDNIGERHGALCVEMEGAALKGGDIPFLVIRGISDYADSHKNKQWQRYAATTAAACAKEFLLVL</sequence>
<dbReference type="SUPFAM" id="SSF53167">
    <property type="entry name" value="Purine and uridine phosphorylases"/>
    <property type="match status" value="1"/>
</dbReference>
<dbReference type="Gene3D" id="3.40.50.1580">
    <property type="entry name" value="Nucleoside phosphorylase domain"/>
    <property type="match status" value="1"/>
</dbReference>
<feature type="non-terminal residue" evidence="2">
    <location>
        <position position="1"/>
    </location>
</feature>
<dbReference type="EMBL" id="KQ964312">
    <property type="protein sequence ID" value="KXJ84912.1"/>
    <property type="molecule type" value="Genomic_DNA"/>
</dbReference>
<name>A0A136IJ18_9PEZI</name>
<dbReference type="InParanoid" id="A0A136IJ18"/>
<dbReference type="AlphaFoldDB" id="A0A136IJ18"/>
<evidence type="ECO:0000259" key="1">
    <source>
        <dbReference type="Pfam" id="PF01048"/>
    </source>
</evidence>
<keyword evidence="3" id="KW-1185">Reference proteome</keyword>
<dbReference type="GO" id="GO:0009116">
    <property type="term" value="P:nucleoside metabolic process"/>
    <property type="evidence" value="ECO:0007669"/>
    <property type="project" value="InterPro"/>
</dbReference>
<protein>
    <submittedName>
        <fullName evidence="2">Nucleoside phosphorylase domain-containing protein</fullName>
    </submittedName>
</protein>
<feature type="domain" description="Nucleoside phosphorylase" evidence="1">
    <location>
        <begin position="7"/>
        <end position="100"/>
    </location>
</feature>
<gene>
    <name evidence="2" type="ORF">Micbo1qcDRAFT_100033</name>
</gene>
<accession>A0A136IJ18</accession>
<dbReference type="PANTHER" id="PTHR46082:SF11">
    <property type="entry name" value="AAA+ ATPASE DOMAIN-CONTAINING PROTEIN-RELATED"/>
    <property type="match status" value="1"/>
</dbReference>
<evidence type="ECO:0000313" key="3">
    <source>
        <dbReference type="Proteomes" id="UP000070501"/>
    </source>
</evidence>
<dbReference type="Proteomes" id="UP000070501">
    <property type="component" value="Unassembled WGS sequence"/>
</dbReference>
<dbReference type="InterPro" id="IPR053137">
    <property type="entry name" value="NLR-like"/>
</dbReference>
<dbReference type="InterPro" id="IPR035994">
    <property type="entry name" value="Nucleoside_phosphorylase_sf"/>
</dbReference>
<dbReference type="STRING" id="196109.A0A136IJ18"/>
<proteinExistence type="predicted"/>
<feature type="non-terminal residue" evidence="2">
    <location>
        <position position="103"/>
    </location>
</feature>
<dbReference type="GO" id="GO:0003824">
    <property type="term" value="F:catalytic activity"/>
    <property type="evidence" value="ECO:0007669"/>
    <property type="project" value="InterPro"/>
</dbReference>
<dbReference type="Pfam" id="PF01048">
    <property type="entry name" value="PNP_UDP_1"/>
    <property type="match status" value="1"/>
</dbReference>
<organism evidence="2 3">
    <name type="scientific">Microdochium bolleyi</name>
    <dbReference type="NCBI Taxonomy" id="196109"/>
    <lineage>
        <taxon>Eukaryota</taxon>
        <taxon>Fungi</taxon>
        <taxon>Dikarya</taxon>
        <taxon>Ascomycota</taxon>
        <taxon>Pezizomycotina</taxon>
        <taxon>Sordariomycetes</taxon>
        <taxon>Xylariomycetidae</taxon>
        <taxon>Xylariales</taxon>
        <taxon>Microdochiaceae</taxon>
        <taxon>Microdochium</taxon>
    </lineage>
</organism>
<dbReference type="OrthoDB" id="1577640at2759"/>
<dbReference type="PANTHER" id="PTHR46082">
    <property type="entry name" value="ATP/GTP-BINDING PROTEIN-RELATED"/>
    <property type="match status" value="1"/>
</dbReference>
<dbReference type="InterPro" id="IPR000845">
    <property type="entry name" value="Nucleoside_phosphorylase_d"/>
</dbReference>
<evidence type="ECO:0000313" key="2">
    <source>
        <dbReference type="EMBL" id="KXJ84912.1"/>
    </source>
</evidence>
<reference evidence="3" key="1">
    <citation type="submission" date="2016-02" db="EMBL/GenBank/DDBJ databases">
        <title>Draft genome sequence of Microdochium bolleyi, a fungal endophyte of beachgrass.</title>
        <authorList>
            <consortium name="DOE Joint Genome Institute"/>
            <person name="David A.S."/>
            <person name="May G."/>
            <person name="Haridas S."/>
            <person name="Lim J."/>
            <person name="Wang M."/>
            <person name="Labutti K."/>
            <person name="Lipzen A."/>
            <person name="Barry K."/>
            <person name="Grigoriev I.V."/>
        </authorList>
    </citation>
    <scope>NUCLEOTIDE SEQUENCE [LARGE SCALE GENOMIC DNA]</scope>
    <source>
        <strain evidence="3">J235TASD1</strain>
    </source>
</reference>